<dbReference type="InterPro" id="IPR012337">
    <property type="entry name" value="RNaseH-like_sf"/>
</dbReference>
<evidence type="ECO:0000313" key="9">
    <source>
        <dbReference type="EMBL" id="GFX91456.1"/>
    </source>
</evidence>
<keyword evidence="2" id="KW-0548">Nucleotidyltransferase</keyword>
<evidence type="ECO:0000256" key="1">
    <source>
        <dbReference type="ARBA" id="ARBA00012493"/>
    </source>
</evidence>
<reference evidence="9" key="1">
    <citation type="submission" date="2020-08" db="EMBL/GenBank/DDBJ databases">
        <title>Multicomponent nature underlies the extraordinary mechanical properties of spider dragline silk.</title>
        <authorList>
            <person name="Kono N."/>
            <person name="Nakamura H."/>
            <person name="Mori M."/>
            <person name="Yoshida Y."/>
            <person name="Ohtoshi R."/>
            <person name="Malay A.D."/>
            <person name="Moran D.A.P."/>
            <person name="Tomita M."/>
            <person name="Numata K."/>
            <person name="Arakawa K."/>
        </authorList>
    </citation>
    <scope>NUCLEOTIDE SEQUENCE</scope>
</reference>
<keyword evidence="5" id="KW-0695">RNA-directed DNA polymerase</keyword>
<evidence type="ECO:0000256" key="5">
    <source>
        <dbReference type="ARBA" id="ARBA00022918"/>
    </source>
</evidence>
<dbReference type="PANTHER" id="PTHR37984:SF5">
    <property type="entry name" value="PROTEIN NYNRIN-LIKE"/>
    <property type="match status" value="1"/>
</dbReference>
<organism evidence="9 10">
    <name type="scientific">Trichonephila clavipes</name>
    <name type="common">Golden silk orbweaver</name>
    <name type="synonym">Nephila clavipes</name>
    <dbReference type="NCBI Taxonomy" id="2585209"/>
    <lineage>
        <taxon>Eukaryota</taxon>
        <taxon>Metazoa</taxon>
        <taxon>Ecdysozoa</taxon>
        <taxon>Arthropoda</taxon>
        <taxon>Chelicerata</taxon>
        <taxon>Arachnida</taxon>
        <taxon>Araneae</taxon>
        <taxon>Araneomorphae</taxon>
        <taxon>Entelegynae</taxon>
        <taxon>Araneoidea</taxon>
        <taxon>Nephilidae</taxon>
        <taxon>Trichonephila</taxon>
    </lineage>
</organism>
<dbReference type="SUPFAM" id="SSF56672">
    <property type="entry name" value="DNA/RNA polymerases"/>
    <property type="match status" value="1"/>
</dbReference>
<evidence type="ECO:0000313" key="10">
    <source>
        <dbReference type="Proteomes" id="UP000887159"/>
    </source>
</evidence>
<accession>A0A8X6UT15</accession>
<comment type="caution">
    <text evidence="9">The sequence shown here is derived from an EMBL/GenBank/DDBJ whole genome shotgun (WGS) entry which is preliminary data.</text>
</comment>
<keyword evidence="6" id="KW-0511">Multifunctional enzyme</keyword>
<keyword evidence="2" id="KW-0808">Transferase</keyword>
<dbReference type="InterPro" id="IPR001584">
    <property type="entry name" value="Integrase_cat-core"/>
</dbReference>
<dbReference type="GO" id="GO:0003676">
    <property type="term" value="F:nucleic acid binding"/>
    <property type="evidence" value="ECO:0007669"/>
    <property type="project" value="InterPro"/>
</dbReference>
<dbReference type="SUPFAM" id="SSF53098">
    <property type="entry name" value="Ribonuclease H-like"/>
    <property type="match status" value="1"/>
</dbReference>
<feature type="compositionally biased region" description="Basic and acidic residues" evidence="7">
    <location>
        <begin position="383"/>
        <end position="395"/>
    </location>
</feature>
<evidence type="ECO:0000256" key="4">
    <source>
        <dbReference type="ARBA" id="ARBA00022759"/>
    </source>
</evidence>
<dbReference type="EC" id="2.7.7.49" evidence="1"/>
<dbReference type="InterPro" id="IPR043128">
    <property type="entry name" value="Rev_trsase/Diguanyl_cyclase"/>
</dbReference>
<dbReference type="PROSITE" id="PS50994">
    <property type="entry name" value="INTEGRASE"/>
    <property type="match status" value="1"/>
</dbReference>
<evidence type="ECO:0000256" key="7">
    <source>
        <dbReference type="SAM" id="MobiDB-lite"/>
    </source>
</evidence>
<feature type="compositionally biased region" description="Basic residues" evidence="7">
    <location>
        <begin position="432"/>
        <end position="445"/>
    </location>
</feature>
<dbReference type="EMBL" id="BMAU01021132">
    <property type="protein sequence ID" value="GFX91456.1"/>
    <property type="molecule type" value="Genomic_DNA"/>
</dbReference>
<dbReference type="Gene3D" id="3.30.420.10">
    <property type="entry name" value="Ribonuclease H-like superfamily/Ribonuclease H"/>
    <property type="match status" value="1"/>
</dbReference>
<sequence>MKSPKNSKEVSKFLGMAGWYQKIIPKYADICEPLHWLKKKGAKFKWSKEAQDSFDKIKRALTGAPVLQLPNFTEQFNLFTDASGVGIGAVLNQNYRPIAFASRTLNKAERNYTVSERECLAVIWALNKFKTYFGSLRVKLFRALALNSREQLIREQREDPDLGHIYRYLENPDDGSVNARWSELISLRKASAQAIAKAFFENYILRYGAPISLFSDNDPQFISDVFERLSHMLDIKHIKTVTYRPQAILTERVNLNLVQMIACFVEENHENWDLFLYEFAFALRTSVNETTNKTPAELFLGRKIITHFSKLINVTEGAEYVGRNIEKLFDEARQNMRKQHKNWGKYYNRKWREVSIKVNDLVLVQTHLISAAGRRMVGKFRPKGSEHRDQKRPTPEPKQGIKRAIPSRNYKYRRPNNPSQGSQSIAGPSHLRNARQGKPPTKRSKHDMTGQYDKARETRTTTSGINRAAERRPVRSKQAAAVRPCPYYLRSPKEFQRIGGASDLTVSHRTTSGEGASLTEHCIVSKESRCKSEYVCIVLRGAVFSIFIRDGKTARAGPDLTVCASLANTGFNFSSDNFSAKAGLYWAAHGEMAYTAHSSV</sequence>
<feature type="domain" description="Integrase catalytic" evidence="8">
    <location>
        <begin position="179"/>
        <end position="303"/>
    </location>
</feature>
<dbReference type="GO" id="GO:0042575">
    <property type="term" value="C:DNA polymerase complex"/>
    <property type="evidence" value="ECO:0007669"/>
    <property type="project" value="UniProtKB-ARBA"/>
</dbReference>
<dbReference type="InterPro" id="IPR050951">
    <property type="entry name" value="Retrovirus_Pol_polyprotein"/>
</dbReference>
<protein>
    <recommendedName>
        <fullName evidence="1">RNA-directed DNA polymerase</fullName>
        <ecNumber evidence="1">2.7.7.49</ecNumber>
    </recommendedName>
</protein>
<proteinExistence type="predicted"/>
<dbReference type="GO" id="GO:0003964">
    <property type="term" value="F:RNA-directed DNA polymerase activity"/>
    <property type="evidence" value="ECO:0007669"/>
    <property type="project" value="UniProtKB-KW"/>
</dbReference>
<dbReference type="AlphaFoldDB" id="A0A8X6UT15"/>
<dbReference type="GO" id="GO:0015074">
    <property type="term" value="P:DNA integration"/>
    <property type="evidence" value="ECO:0007669"/>
    <property type="project" value="InterPro"/>
</dbReference>
<name>A0A8X6UT15_TRICX</name>
<dbReference type="Pfam" id="PF17919">
    <property type="entry name" value="RT_RNaseH_2"/>
    <property type="match status" value="1"/>
</dbReference>
<keyword evidence="4" id="KW-0255">Endonuclease</keyword>
<evidence type="ECO:0000259" key="8">
    <source>
        <dbReference type="PROSITE" id="PS50994"/>
    </source>
</evidence>
<dbReference type="Proteomes" id="UP000887159">
    <property type="component" value="Unassembled WGS sequence"/>
</dbReference>
<dbReference type="InterPro" id="IPR043502">
    <property type="entry name" value="DNA/RNA_pol_sf"/>
</dbReference>
<keyword evidence="10" id="KW-1185">Reference proteome</keyword>
<dbReference type="InterPro" id="IPR036397">
    <property type="entry name" value="RNaseH_sf"/>
</dbReference>
<feature type="region of interest" description="Disordered" evidence="7">
    <location>
        <begin position="375"/>
        <end position="477"/>
    </location>
</feature>
<gene>
    <name evidence="9" type="primary">pol</name>
    <name evidence="9" type="ORF">TNCV_3545391</name>
</gene>
<keyword evidence="3" id="KW-0540">Nuclease</keyword>
<evidence type="ECO:0000256" key="6">
    <source>
        <dbReference type="ARBA" id="ARBA00023268"/>
    </source>
</evidence>
<evidence type="ECO:0000256" key="2">
    <source>
        <dbReference type="ARBA" id="ARBA00022695"/>
    </source>
</evidence>
<dbReference type="FunFam" id="3.10.20.370:FF:000001">
    <property type="entry name" value="Retrovirus-related Pol polyprotein from transposon 17.6-like protein"/>
    <property type="match status" value="1"/>
</dbReference>
<dbReference type="GO" id="GO:0004519">
    <property type="term" value="F:endonuclease activity"/>
    <property type="evidence" value="ECO:0007669"/>
    <property type="project" value="UniProtKB-KW"/>
</dbReference>
<dbReference type="FunFam" id="3.30.70.270:FF:000020">
    <property type="entry name" value="Transposon Tf2-6 polyprotein-like Protein"/>
    <property type="match status" value="1"/>
</dbReference>
<dbReference type="InterPro" id="IPR041577">
    <property type="entry name" value="RT_RNaseH_2"/>
</dbReference>
<dbReference type="Gene3D" id="3.30.70.270">
    <property type="match status" value="1"/>
</dbReference>
<evidence type="ECO:0000256" key="3">
    <source>
        <dbReference type="ARBA" id="ARBA00022722"/>
    </source>
</evidence>
<keyword evidence="4" id="KW-0378">Hydrolase</keyword>
<feature type="compositionally biased region" description="Polar residues" evidence="7">
    <location>
        <begin position="416"/>
        <end position="426"/>
    </location>
</feature>
<dbReference type="PANTHER" id="PTHR37984">
    <property type="entry name" value="PROTEIN CBG26694"/>
    <property type="match status" value="1"/>
</dbReference>